<feature type="domain" description="Disease resistance N-terminal" evidence="6">
    <location>
        <begin position="10"/>
        <end position="97"/>
    </location>
</feature>
<dbReference type="Gramene" id="QL04p008171:mrna">
    <property type="protein sequence ID" value="QL04p008171:mrna:CDS:1"/>
    <property type="gene ID" value="QL04p008171"/>
</dbReference>
<dbReference type="GO" id="GO:0005524">
    <property type="term" value="F:ATP binding"/>
    <property type="evidence" value="ECO:0007669"/>
    <property type="project" value="UniProtKB-KW"/>
</dbReference>
<dbReference type="Gene3D" id="1.20.5.4130">
    <property type="match status" value="1"/>
</dbReference>
<dbReference type="AlphaFoldDB" id="A0A7N2LDF5"/>
<evidence type="ECO:0000313" key="8">
    <source>
        <dbReference type="Proteomes" id="UP000594261"/>
    </source>
</evidence>
<reference evidence="7 8" key="1">
    <citation type="journal article" date="2016" name="G3 (Bethesda)">
        <title>First Draft Assembly and Annotation of the Genome of a California Endemic Oak Quercus lobata Nee (Fagaceae).</title>
        <authorList>
            <person name="Sork V.L."/>
            <person name="Fitz-Gibbon S.T."/>
            <person name="Puiu D."/>
            <person name="Crepeau M."/>
            <person name="Gugger P.F."/>
            <person name="Sherman R."/>
            <person name="Stevens K."/>
            <person name="Langley C.H."/>
            <person name="Pellegrini M."/>
            <person name="Salzberg S.L."/>
        </authorList>
    </citation>
    <scope>NUCLEOTIDE SEQUENCE [LARGE SCALE GENOMIC DNA]</scope>
    <source>
        <strain evidence="7 8">cv. SW786</strain>
    </source>
</reference>
<protein>
    <recommendedName>
        <fullName evidence="6">Disease resistance N-terminal domain-containing protein</fullName>
    </recommendedName>
</protein>
<keyword evidence="8" id="KW-1185">Reference proteome</keyword>
<evidence type="ECO:0000313" key="7">
    <source>
        <dbReference type="EnsemblPlants" id="QL04p008171:mrna:CDS:1"/>
    </source>
</evidence>
<dbReference type="EMBL" id="LRBV02000004">
    <property type="status" value="NOT_ANNOTATED_CDS"/>
    <property type="molecule type" value="Genomic_DNA"/>
</dbReference>
<organism evidence="7 8">
    <name type="scientific">Quercus lobata</name>
    <name type="common">Valley oak</name>
    <dbReference type="NCBI Taxonomy" id="97700"/>
    <lineage>
        <taxon>Eukaryota</taxon>
        <taxon>Viridiplantae</taxon>
        <taxon>Streptophyta</taxon>
        <taxon>Embryophyta</taxon>
        <taxon>Tracheophyta</taxon>
        <taxon>Spermatophyta</taxon>
        <taxon>Magnoliopsida</taxon>
        <taxon>eudicotyledons</taxon>
        <taxon>Gunneridae</taxon>
        <taxon>Pentapetalae</taxon>
        <taxon>rosids</taxon>
        <taxon>fabids</taxon>
        <taxon>Fagales</taxon>
        <taxon>Fagaceae</taxon>
        <taxon>Quercus</taxon>
    </lineage>
</organism>
<evidence type="ECO:0000256" key="2">
    <source>
        <dbReference type="ARBA" id="ARBA00022741"/>
    </source>
</evidence>
<evidence type="ECO:0000256" key="3">
    <source>
        <dbReference type="ARBA" id="ARBA00022821"/>
    </source>
</evidence>
<dbReference type="PANTHER" id="PTHR36766:SF40">
    <property type="entry name" value="DISEASE RESISTANCE PROTEIN RGA3"/>
    <property type="match status" value="1"/>
</dbReference>
<dbReference type="OMA" id="WRVNCEL"/>
<dbReference type="PANTHER" id="PTHR36766">
    <property type="entry name" value="PLANT BROAD-SPECTRUM MILDEW RESISTANCE PROTEIN RPW8"/>
    <property type="match status" value="1"/>
</dbReference>
<keyword evidence="5" id="KW-0175">Coiled coil</keyword>
<dbReference type="Pfam" id="PF18052">
    <property type="entry name" value="Rx_N"/>
    <property type="match status" value="1"/>
</dbReference>
<dbReference type="InterPro" id="IPR041118">
    <property type="entry name" value="Rx_N"/>
</dbReference>
<keyword evidence="4" id="KW-0067">ATP-binding</keyword>
<dbReference type="GO" id="GO:0006952">
    <property type="term" value="P:defense response"/>
    <property type="evidence" value="ECO:0007669"/>
    <property type="project" value="UniProtKB-KW"/>
</dbReference>
<dbReference type="Proteomes" id="UP000594261">
    <property type="component" value="Chromosome 4"/>
</dbReference>
<accession>A0A7N2LDF5</accession>
<evidence type="ECO:0000259" key="6">
    <source>
        <dbReference type="Pfam" id="PF18052"/>
    </source>
</evidence>
<reference evidence="7" key="2">
    <citation type="submission" date="2021-01" db="UniProtKB">
        <authorList>
            <consortium name="EnsemblPlants"/>
        </authorList>
    </citation>
    <scope>IDENTIFICATION</scope>
</reference>
<dbReference type="EnsemblPlants" id="QL04p008171:mrna">
    <property type="protein sequence ID" value="QL04p008171:mrna:CDS:1"/>
    <property type="gene ID" value="QL04p008171"/>
</dbReference>
<keyword evidence="1" id="KW-0677">Repeat</keyword>
<evidence type="ECO:0000256" key="4">
    <source>
        <dbReference type="ARBA" id="ARBA00022840"/>
    </source>
</evidence>
<dbReference type="InParanoid" id="A0A7N2LDF5"/>
<keyword evidence="3" id="KW-0611">Plant defense</keyword>
<proteinExistence type="predicted"/>
<evidence type="ECO:0000256" key="5">
    <source>
        <dbReference type="SAM" id="Coils"/>
    </source>
</evidence>
<name>A0A7N2LDF5_QUELO</name>
<sequence>MAESVISGLVQTIIENLGSQILQEIGKIRDFKKELDKLDKTVSRIEAVLKDAEEQQSYSHQVKDLIDKLEDAVKEIKELVIEFNTKASRQRARRGNKVIKEVRTFFSNSNPIALRIEMSGKIEEVRKKLDDIAKDNRDFKVKVIPEHESSSSSCS</sequence>
<evidence type="ECO:0000256" key="1">
    <source>
        <dbReference type="ARBA" id="ARBA00022737"/>
    </source>
</evidence>
<keyword evidence="2" id="KW-0547">Nucleotide-binding</keyword>
<feature type="coiled-coil region" evidence="5">
    <location>
        <begin position="28"/>
        <end position="86"/>
    </location>
</feature>